<proteinExistence type="predicted"/>
<comment type="caution">
    <text evidence="3">The sequence shown here is derived from an EMBL/GenBank/DDBJ whole genome shotgun (WGS) entry which is preliminary data.</text>
</comment>
<evidence type="ECO:0000256" key="2">
    <source>
        <dbReference type="SAM" id="SignalP"/>
    </source>
</evidence>
<sequence length="281" mass="30697">MNMQLRSVFLTLPLLSLYQPAALADRDHEAPRHQPPPRHTTPKHMQRAPSSGRLEVEKIILGGRGLQGTRIEVRYRLIDVKEFPAHPMTTSIVDDQSRQLIQISKLPMLVAPVPAEKAASTPPGKLYFWDQEGIIKPGSKISVMVAGLASLHLPVEAGPDYDPAAAQVAEAVIEKPKLPADATLKVHQVKDSGNGLLNVWFSTTGVDAITAGAEHTYVINQKTGEKLPVLRVPRIGLLAPKHLEHTDGSFMVINNQGRQVKRGDHITVVVVGLEQPDVLVE</sequence>
<keyword evidence="4" id="KW-1185">Reference proteome</keyword>
<protein>
    <submittedName>
        <fullName evidence="3">Uncharacterized protein</fullName>
    </submittedName>
</protein>
<name>G2DG38_9GAMM</name>
<reference evidence="3" key="1">
    <citation type="journal article" date="2011" name="ISME J.">
        <title>The endosymbionts of the deep-sea tubeworms Riftia pachyptila and Tevnia jerichonana share an identical physiology as revealed by proteogenomic analyses.</title>
        <authorList>
            <person name="Gardebrecht A."/>
            <person name="Markert S."/>
            <person name="Felbeck H."/>
            <person name="Thuermer A."/>
            <person name="Albrecht D."/>
            <person name="Wollherr A."/>
            <person name="Kabisch J."/>
            <person name="Lehmann R."/>
            <person name="Daniel R."/>
            <person name="Liesegang H."/>
            <person name="Hecker M."/>
            <person name="Sievert S.M."/>
            <person name="Schweder T."/>
        </authorList>
    </citation>
    <scope>NUCLEOTIDE SEQUENCE [LARGE SCALE GENOMIC DNA]</scope>
</reference>
<feature type="chain" id="PRO_5003428481" evidence="2">
    <location>
        <begin position="25"/>
        <end position="281"/>
    </location>
</feature>
<dbReference type="AlphaFoldDB" id="G2DG38"/>
<gene>
    <name evidence="3" type="ORF">Rifp1Sym_de00030</name>
</gene>
<feature type="region of interest" description="Disordered" evidence="1">
    <location>
        <begin position="27"/>
        <end position="51"/>
    </location>
</feature>
<feature type="signal peptide" evidence="2">
    <location>
        <begin position="1"/>
        <end position="24"/>
    </location>
</feature>
<dbReference type="Proteomes" id="UP000004491">
    <property type="component" value="Unassembled WGS sequence"/>
</dbReference>
<evidence type="ECO:0000256" key="1">
    <source>
        <dbReference type="SAM" id="MobiDB-lite"/>
    </source>
</evidence>
<dbReference type="EMBL" id="AFOC01000084">
    <property type="protein sequence ID" value="EGV50406.1"/>
    <property type="molecule type" value="Genomic_DNA"/>
</dbReference>
<evidence type="ECO:0000313" key="4">
    <source>
        <dbReference type="Proteomes" id="UP000004491"/>
    </source>
</evidence>
<accession>G2DG38</accession>
<organism evidence="3 4">
    <name type="scientific">endosymbiont of Riftia pachyptila</name>
    <name type="common">vent Ph05</name>
    <dbReference type="NCBI Taxonomy" id="1048808"/>
    <lineage>
        <taxon>Bacteria</taxon>
        <taxon>Pseudomonadati</taxon>
        <taxon>Pseudomonadota</taxon>
        <taxon>Gammaproteobacteria</taxon>
        <taxon>sulfur-oxidizing symbionts</taxon>
    </lineage>
</organism>
<keyword evidence="2" id="KW-0732">Signal</keyword>
<evidence type="ECO:0000313" key="3">
    <source>
        <dbReference type="EMBL" id="EGV50406.1"/>
    </source>
</evidence>